<feature type="transmembrane region" description="Helical" evidence="1">
    <location>
        <begin position="32"/>
        <end position="50"/>
    </location>
</feature>
<dbReference type="EMBL" id="MUGV01000051">
    <property type="protein sequence ID" value="OXA75165.1"/>
    <property type="molecule type" value="Genomic_DNA"/>
</dbReference>
<keyword evidence="1" id="KW-1133">Transmembrane helix</keyword>
<protein>
    <recommendedName>
        <fullName evidence="4">YcxB-like protein</fullName>
    </recommendedName>
</protein>
<dbReference type="RefSeq" id="WP_074663943.1">
    <property type="nucleotide sequence ID" value="NZ_MUGV01000051.1"/>
</dbReference>
<sequence>MGTYNFSLEFGLNVDEAKMINKMYLKNRYEQWVQYFLGLALLFPVFFDFFDRMNNSDLIVWILRDMFFVLIFFMLQYPFVDAICKLIFQLIKKLLKIEKFITKYRFNFTSTFIYVHSPLGAFAHKWTQVESAILTKDFFFLYVKEKNGYIISIANNKQNRKINELIAFVEKNVIQITKV</sequence>
<keyword evidence="1" id="KW-0812">Transmembrane</keyword>
<evidence type="ECO:0000256" key="1">
    <source>
        <dbReference type="SAM" id="Phobius"/>
    </source>
</evidence>
<keyword evidence="1" id="KW-0472">Membrane</keyword>
<feature type="transmembrane region" description="Helical" evidence="1">
    <location>
        <begin position="62"/>
        <end position="80"/>
    </location>
</feature>
<evidence type="ECO:0008006" key="4">
    <source>
        <dbReference type="Google" id="ProtNLM"/>
    </source>
</evidence>
<name>A0ABX4BK13_FLAFR</name>
<evidence type="ECO:0000313" key="2">
    <source>
        <dbReference type="EMBL" id="OXA75165.1"/>
    </source>
</evidence>
<accession>A0ABX4BK13</accession>
<reference evidence="2 3" key="1">
    <citation type="submission" date="2016-11" db="EMBL/GenBank/DDBJ databases">
        <title>Whole genomes of Flavobacteriaceae.</title>
        <authorList>
            <person name="Stine C."/>
            <person name="Li C."/>
            <person name="Tadesse D."/>
        </authorList>
    </citation>
    <scope>NUCLEOTIDE SEQUENCE [LARGE SCALE GENOMIC DNA]</scope>
    <source>
        <strain evidence="2 3">DSM 15937</strain>
    </source>
</reference>
<organism evidence="2 3">
    <name type="scientific">Flavobacterium frigidimaris</name>
    <dbReference type="NCBI Taxonomy" id="262320"/>
    <lineage>
        <taxon>Bacteria</taxon>
        <taxon>Pseudomonadati</taxon>
        <taxon>Bacteroidota</taxon>
        <taxon>Flavobacteriia</taxon>
        <taxon>Flavobacteriales</taxon>
        <taxon>Flavobacteriaceae</taxon>
        <taxon>Flavobacterium</taxon>
    </lineage>
</organism>
<dbReference type="Proteomes" id="UP000198382">
    <property type="component" value="Unassembled WGS sequence"/>
</dbReference>
<gene>
    <name evidence="2" type="ORF">B0A65_22385</name>
</gene>
<keyword evidence="3" id="KW-1185">Reference proteome</keyword>
<proteinExistence type="predicted"/>
<evidence type="ECO:0000313" key="3">
    <source>
        <dbReference type="Proteomes" id="UP000198382"/>
    </source>
</evidence>
<comment type="caution">
    <text evidence="2">The sequence shown here is derived from an EMBL/GenBank/DDBJ whole genome shotgun (WGS) entry which is preliminary data.</text>
</comment>